<dbReference type="Pfam" id="PF02628">
    <property type="entry name" value="COX15-CtaA"/>
    <property type="match status" value="1"/>
</dbReference>
<keyword evidence="14" id="KW-1185">Reference proteome</keyword>
<dbReference type="Proteomes" id="UP000244173">
    <property type="component" value="Chromosome"/>
</dbReference>
<keyword evidence="2" id="KW-1003">Cell membrane</keyword>
<evidence type="ECO:0000256" key="5">
    <source>
        <dbReference type="ARBA" id="ARBA00022989"/>
    </source>
</evidence>
<comment type="subcellular location">
    <subcellularLocation>
        <location evidence="1">Membrane</location>
        <topology evidence="1">Multi-pass membrane protein</topology>
    </subcellularLocation>
</comment>
<feature type="transmembrane region" description="Helical" evidence="12">
    <location>
        <begin position="273"/>
        <end position="293"/>
    </location>
</feature>
<evidence type="ECO:0000256" key="9">
    <source>
        <dbReference type="ARBA" id="ARBA00023136"/>
    </source>
</evidence>
<evidence type="ECO:0000256" key="7">
    <source>
        <dbReference type="ARBA" id="ARBA00023004"/>
    </source>
</evidence>
<evidence type="ECO:0000256" key="2">
    <source>
        <dbReference type="ARBA" id="ARBA00022475"/>
    </source>
</evidence>
<feature type="transmembrane region" description="Helical" evidence="12">
    <location>
        <begin position="299"/>
        <end position="319"/>
    </location>
</feature>
<feature type="transmembrane region" description="Helical" evidence="12">
    <location>
        <begin position="164"/>
        <end position="183"/>
    </location>
</feature>
<dbReference type="PANTHER" id="PTHR35457">
    <property type="entry name" value="HEME A SYNTHASE"/>
    <property type="match status" value="1"/>
</dbReference>
<gene>
    <name evidence="13" type="ORF">DAI18_07770</name>
</gene>
<feature type="transmembrane region" description="Helical" evidence="12">
    <location>
        <begin position="243"/>
        <end position="261"/>
    </location>
</feature>
<keyword evidence="7" id="KW-0408">Iron</keyword>
<dbReference type="GO" id="GO:0016020">
    <property type="term" value="C:membrane"/>
    <property type="evidence" value="ECO:0007669"/>
    <property type="project" value="UniProtKB-SubCell"/>
</dbReference>
<evidence type="ECO:0000313" key="13">
    <source>
        <dbReference type="EMBL" id="AVY93952.1"/>
    </source>
</evidence>
<evidence type="ECO:0000256" key="4">
    <source>
        <dbReference type="ARBA" id="ARBA00022723"/>
    </source>
</evidence>
<organism evidence="13 14">
    <name type="scientific">Microvirgula aerodenitrificans</name>
    <dbReference type="NCBI Taxonomy" id="57480"/>
    <lineage>
        <taxon>Bacteria</taxon>
        <taxon>Pseudomonadati</taxon>
        <taxon>Pseudomonadota</taxon>
        <taxon>Betaproteobacteria</taxon>
        <taxon>Neisseriales</taxon>
        <taxon>Aquaspirillaceae</taxon>
        <taxon>Microvirgula</taxon>
    </lineage>
</organism>
<dbReference type="EMBL" id="CP028519">
    <property type="protein sequence ID" value="AVY93952.1"/>
    <property type="molecule type" value="Genomic_DNA"/>
</dbReference>
<keyword evidence="3 12" id="KW-0812">Transmembrane</keyword>
<dbReference type="InterPro" id="IPR003780">
    <property type="entry name" value="COX15/CtaA_fam"/>
</dbReference>
<evidence type="ECO:0000313" key="14">
    <source>
        <dbReference type="Proteomes" id="UP000244173"/>
    </source>
</evidence>
<keyword evidence="9 12" id="KW-0472">Membrane</keyword>
<feature type="transmembrane region" description="Helical" evidence="12">
    <location>
        <begin position="131"/>
        <end position="152"/>
    </location>
</feature>
<keyword evidence="4" id="KW-0479">Metal-binding</keyword>
<dbReference type="PANTHER" id="PTHR35457:SF1">
    <property type="entry name" value="HEME A SYNTHASE"/>
    <property type="match status" value="1"/>
</dbReference>
<comment type="pathway">
    <text evidence="11">Porphyrin-containing compound metabolism.</text>
</comment>
<proteinExistence type="predicted"/>
<evidence type="ECO:0000256" key="10">
    <source>
        <dbReference type="ARBA" id="ARBA00023157"/>
    </source>
</evidence>
<sequence length="344" mass="36985">MRKLVWIAWWLTLVVVPLGAYVRLSDAGLGCPDWPGCYGHLSVPAAAHELDHAASRFPDQPLDAGKAWKEMIHRYAAGLLGLTILALTVAGWRRARRAGLPPPALETTLAAVLVLQALLGMWTVTLLLKPAVVTLHLIGGMSTLALLTVLLARERGLAPVRLAARARWGVGLVLVAVVGQVLLGGWVSSNYAALACGVQFPACRGEWLPDGMLFRDSFHVWRALGETASGALLSSDHLTAIHWLHRAGAGVVTLSLGLLLVRLWPQHRLRRHLLALGVLLLTQLLLGMANVLLQLPLPLAVAHNAVGAWLLAGVVLLGWRVWQSAAQTVSDPSAAWSPSCVNRY</sequence>
<feature type="transmembrane region" description="Helical" evidence="12">
    <location>
        <begin position="104"/>
        <end position="125"/>
    </location>
</feature>
<evidence type="ECO:0000256" key="12">
    <source>
        <dbReference type="SAM" id="Phobius"/>
    </source>
</evidence>
<protein>
    <submittedName>
        <fullName evidence="13">Heme A synthase</fullName>
    </submittedName>
</protein>
<dbReference type="GO" id="GO:0046872">
    <property type="term" value="F:metal ion binding"/>
    <property type="evidence" value="ECO:0007669"/>
    <property type="project" value="UniProtKB-KW"/>
</dbReference>
<accession>A0A2S0P9D9</accession>
<evidence type="ECO:0000256" key="1">
    <source>
        <dbReference type="ARBA" id="ARBA00004141"/>
    </source>
</evidence>
<evidence type="ECO:0000256" key="6">
    <source>
        <dbReference type="ARBA" id="ARBA00023002"/>
    </source>
</evidence>
<feature type="transmembrane region" description="Helical" evidence="12">
    <location>
        <begin position="72"/>
        <end position="92"/>
    </location>
</feature>
<dbReference type="AlphaFoldDB" id="A0A2S0P9D9"/>
<evidence type="ECO:0000256" key="11">
    <source>
        <dbReference type="ARBA" id="ARBA00023444"/>
    </source>
</evidence>
<dbReference type="KEGG" id="maer:DAI18_07770"/>
<keyword evidence="8" id="KW-0350">Heme biosynthesis</keyword>
<keyword evidence="10" id="KW-1015">Disulfide bond</keyword>
<evidence type="ECO:0000256" key="8">
    <source>
        <dbReference type="ARBA" id="ARBA00023133"/>
    </source>
</evidence>
<name>A0A2S0P9D9_9NEIS</name>
<dbReference type="GO" id="GO:0006784">
    <property type="term" value="P:heme A biosynthetic process"/>
    <property type="evidence" value="ECO:0007669"/>
    <property type="project" value="InterPro"/>
</dbReference>
<keyword evidence="5 12" id="KW-1133">Transmembrane helix</keyword>
<dbReference type="InterPro" id="IPR050450">
    <property type="entry name" value="COX15/CtaA_HemeA_synthase"/>
</dbReference>
<dbReference type="STRING" id="1122240.GCA_000620105_02386"/>
<evidence type="ECO:0000256" key="3">
    <source>
        <dbReference type="ARBA" id="ARBA00022692"/>
    </source>
</evidence>
<dbReference type="OrthoDB" id="1447144at2"/>
<reference evidence="13 14" key="1">
    <citation type="submission" date="2018-04" db="EMBL/GenBank/DDBJ databases">
        <title>Denitrifier Microvirgula.</title>
        <authorList>
            <person name="Anderson E."/>
            <person name="Jang J."/>
            <person name="Ishii S."/>
        </authorList>
    </citation>
    <scope>NUCLEOTIDE SEQUENCE [LARGE SCALE GENOMIC DNA]</scope>
    <source>
        <strain evidence="13 14">BE2.4</strain>
    </source>
</reference>
<dbReference type="GO" id="GO:0016491">
    <property type="term" value="F:oxidoreductase activity"/>
    <property type="evidence" value="ECO:0007669"/>
    <property type="project" value="UniProtKB-KW"/>
</dbReference>
<dbReference type="RefSeq" id="WP_051528889.1">
    <property type="nucleotide sequence ID" value="NZ_CAURZP010000013.1"/>
</dbReference>
<keyword evidence="6" id="KW-0560">Oxidoreductase</keyword>